<proteinExistence type="predicted"/>
<evidence type="ECO:0000313" key="4">
    <source>
        <dbReference type="WBParaSite" id="PgR026_g040_t03"/>
    </source>
</evidence>
<evidence type="ECO:0000256" key="2">
    <source>
        <dbReference type="SAM" id="Phobius"/>
    </source>
</evidence>
<feature type="transmembrane region" description="Helical" evidence="2">
    <location>
        <begin position="15"/>
        <end position="36"/>
    </location>
</feature>
<name>A0A915B4B6_PARUN</name>
<feature type="compositionally biased region" description="Basic residues" evidence="1">
    <location>
        <begin position="72"/>
        <end position="91"/>
    </location>
</feature>
<dbReference type="AlphaFoldDB" id="A0A915B4B6"/>
<keyword evidence="3" id="KW-1185">Reference proteome</keyword>
<dbReference type="WBParaSite" id="PgR026_g040_t03">
    <property type="protein sequence ID" value="PgR026_g040_t03"/>
    <property type="gene ID" value="PgR026_g040"/>
</dbReference>
<keyword evidence="2" id="KW-1133">Transmembrane helix</keyword>
<feature type="region of interest" description="Disordered" evidence="1">
    <location>
        <begin position="70"/>
        <end position="94"/>
    </location>
</feature>
<reference evidence="4" key="1">
    <citation type="submission" date="2022-11" db="UniProtKB">
        <authorList>
            <consortium name="WormBaseParasite"/>
        </authorList>
    </citation>
    <scope>IDENTIFICATION</scope>
</reference>
<evidence type="ECO:0000256" key="1">
    <source>
        <dbReference type="SAM" id="MobiDB-lite"/>
    </source>
</evidence>
<evidence type="ECO:0000313" key="3">
    <source>
        <dbReference type="Proteomes" id="UP000887569"/>
    </source>
</evidence>
<sequence length="111" mass="13194">IKERMQNNLFRSKQVLVFIVSGAMWEVGVLIFLGILDRGEFKFKIPFEMVQFSIDGQKLQQYLDRENESYSKMRRSKGNFRRQRDGKRRKLHTGEPTGLYIEDVKIHSKLI</sequence>
<dbReference type="Proteomes" id="UP000887569">
    <property type="component" value="Unplaced"/>
</dbReference>
<keyword evidence="2" id="KW-0812">Transmembrane</keyword>
<protein>
    <submittedName>
        <fullName evidence="4">Uncharacterized protein</fullName>
    </submittedName>
</protein>
<organism evidence="3 4">
    <name type="scientific">Parascaris univalens</name>
    <name type="common">Nematode worm</name>
    <dbReference type="NCBI Taxonomy" id="6257"/>
    <lineage>
        <taxon>Eukaryota</taxon>
        <taxon>Metazoa</taxon>
        <taxon>Ecdysozoa</taxon>
        <taxon>Nematoda</taxon>
        <taxon>Chromadorea</taxon>
        <taxon>Rhabditida</taxon>
        <taxon>Spirurina</taxon>
        <taxon>Ascaridomorpha</taxon>
        <taxon>Ascaridoidea</taxon>
        <taxon>Ascarididae</taxon>
        <taxon>Parascaris</taxon>
    </lineage>
</organism>
<keyword evidence="2" id="KW-0472">Membrane</keyword>
<accession>A0A915B4B6</accession>